<evidence type="ECO:0000256" key="2">
    <source>
        <dbReference type="ARBA" id="ARBA00023136"/>
    </source>
</evidence>
<dbReference type="Pfam" id="PF01437">
    <property type="entry name" value="PSI"/>
    <property type="match status" value="1"/>
</dbReference>
<dbReference type="InterPro" id="IPR015943">
    <property type="entry name" value="WD40/YVTN_repeat-like_dom_sf"/>
</dbReference>
<keyword evidence="3" id="KW-0325">Glycoprotein</keyword>
<evidence type="ECO:0008006" key="7">
    <source>
        <dbReference type="Google" id="ProtNLM"/>
    </source>
</evidence>
<dbReference type="Proteomes" id="UP001469553">
    <property type="component" value="Unassembled WGS sequence"/>
</dbReference>
<dbReference type="PANTHER" id="PTHR22625:SF7">
    <property type="entry name" value="PLEXIN-D1"/>
    <property type="match status" value="1"/>
</dbReference>
<reference evidence="5 6" key="1">
    <citation type="submission" date="2021-06" db="EMBL/GenBank/DDBJ databases">
        <authorList>
            <person name="Palmer J.M."/>
        </authorList>
    </citation>
    <scope>NUCLEOTIDE SEQUENCE [LARGE SCALE GENOMIC DNA]</scope>
    <source>
        <strain evidence="5 6">AS_MEX2019</strain>
        <tissue evidence="5">Muscle</tissue>
    </source>
</reference>
<evidence type="ECO:0000256" key="4">
    <source>
        <dbReference type="SAM" id="MobiDB-lite"/>
    </source>
</evidence>
<dbReference type="InterPro" id="IPR031148">
    <property type="entry name" value="Plexin"/>
</dbReference>
<name>A0ABV1A4S4_9TELE</name>
<evidence type="ECO:0000256" key="1">
    <source>
        <dbReference type="ARBA" id="ARBA00004370"/>
    </source>
</evidence>
<evidence type="ECO:0000256" key="3">
    <source>
        <dbReference type="ARBA" id="ARBA00023180"/>
    </source>
</evidence>
<protein>
    <recommendedName>
        <fullName evidence="7">Plexin A</fullName>
    </recommendedName>
</protein>
<feature type="region of interest" description="Disordered" evidence="4">
    <location>
        <begin position="1"/>
        <end position="22"/>
    </location>
</feature>
<dbReference type="SUPFAM" id="SSF103575">
    <property type="entry name" value="Plexin repeat"/>
    <property type="match status" value="1"/>
</dbReference>
<comment type="subcellular location">
    <subcellularLocation>
        <location evidence="1">Membrane</location>
    </subcellularLocation>
</comment>
<comment type="caution">
    <text evidence="5">The sequence shown here is derived from an EMBL/GenBank/DDBJ whole genome shotgun (WGS) entry which is preliminary data.</text>
</comment>
<sequence length="132" mass="14731">MNGDSNGRNQRGTRTESLSTEGSGIWTNEKLRQLTLLPNMTLAGQRTMKLPAGEAVHHVMTFDPNDRNFLYVMTSHHMLRVKVAECDQWKSCTDCLGAGDAYCGWCTLENSLRVGVTGRERLARSDLAEVEL</sequence>
<keyword evidence="2" id="KW-0472">Membrane</keyword>
<dbReference type="Gene3D" id="2.130.10.10">
    <property type="entry name" value="YVTN repeat-like/Quinoprotein amine dehydrogenase"/>
    <property type="match status" value="1"/>
</dbReference>
<evidence type="ECO:0000313" key="5">
    <source>
        <dbReference type="EMBL" id="MEQ2313554.1"/>
    </source>
</evidence>
<dbReference type="PANTHER" id="PTHR22625">
    <property type="entry name" value="PLEXIN"/>
    <property type="match status" value="1"/>
</dbReference>
<organism evidence="5 6">
    <name type="scientific">Ameca splendens</name>
    <dbReference type="NCBI Taxonomy" id="208324"/>
    <lineage>
        <taxon>Eukaryota</taxon>
        <taxon>Metazoa</taxon>
        <taxon>Chordata</taxon>
        <taxon>Craniata</taxon>
        <taxon>Vertebrata</taxon>
        <taxon>Euteleostomi</taxon>
        <taxon>Actinopterygii</taxon>
        <taxon>Neopterygii</taxon>
        <taxon>Teleostei</taxon>
        <taxon>Neoteleostei</taxon>
        <taxon>Acanthomorphata</taxon>
        <taxon>Ovalentaria</taxon>
        <taxon>Atherinomorphae</taxon>
        <taxon>Cyprinodontiformes</taxon>
        <taxon>Goodeidae</taxon>
        <taxon>Ameca</taxon>
    </lineage>
</organism>
<dbReference type="EMBL" id="JAHRIP010084761">
    <property type="protein sequence ID" value="MEQ2313554.1"/>
    <property type="molecule type" value="Genomic_DNA"/>
</dbReference>
<dbReference type="InterPro" id="IPR002165">
    <property type="entry name" value="Plexin_repeat"/>
</dbReference>
<evidence type="ECO:0000313" key="6">
    <source>
        <dbReference type="Proteomes" id="UP001469553"/>
    </source>
</evidence>
<proteinExistence type="predicted"/>
<accession>A0ABV1A4S4</accession>
<gene>
    <name evidence="5" type="ORF">AMECASPLE_003161</name>
</gene>
<keyword evidence="6" id="KW-1185">Reference proteome</keyword>